<dbReference type="InterPro" id="IPR002110">
    <property type="entry name" value="Ankyrin_rpt"/>
</dbReference>
<sequence length="541" mass="58657">MAPHVDGTADSDEISMDSGPEGEPCDLEGSEQVGDCDSIPSASVVETLEDLEELSGLVAGSLADRELEILEFLGSSSTLDALVDGPNSSRVPVDFLKLVKFRPDLVNTIAAEEPITGLMVAACYGYTEAVEFLLTNGADVFILNYRGYNCLHIAAVEGRLEAARLILNSDQAASGLQTVPDEEDESSLEEEADGEKKSTTSRSLVNTSTKYGGQETALMLAAENGHTEMVRLLLEHGADVLRTNCSGWTCLHFAARYNDHTAVLEEIVKCGGEDIVNIRDLHGKTALIQAAAYGKDNEAVVKCLLDHGTDATIRDTYMGWNCLHHTAYRGTSEILNTILEACPDLVNSKTEKMFTPLTLSTFTALMISCYGGCLEDVQVLLEHKADVLVTEDHDGFNCLHYAVSMNNWTIVQAILRHCPQVVNTTTAAGLTALMIASEHHDDVSMVRLLLDHQADPFMKSKDGWNSLHHAAFNGRLAIFKEILQSDPCIADTTTPSGSSALMLASENGHKNIVKLLSEHAHNFKSVVHVINTVSYVAEFQS</sequence>
<evidence type="ECO:0000256" key="1">
    <source>
        <dbReference type="ARBA" id="ARBA00022737"/>
    </source>
</evidence>
<dbReference type="Proteomes" id="UP001162541">
    <property type="component" value="Chromosome 7"/>
</dbReference>
<protein>
    <submittedName>
        <fullName evidence="6">Uncharacterized protein</fullName>
    </submittedName>
</protein>
<accession>A0A176WA16</accession>
<organism evidence="6 7">
    <name type="scientific">Marchantia polymorpha subsp. ruderalis</name>
    <dbReference type="NCBI Taxonomy" id="1480154"/>
    <lineage>
        <taxon>Eukaryota</taxon>
        <taxon>Viridiplantae</taxon>
        <taxon>Streptophyta</taxon>
        <taxon>Embryophyta</taxon>
        <taxon>Marchantiophyta</taxon>
        <taxon>Marchantiopsida</taxon>
        <taxon>Marchantiidae</taxon>
        <taxon>Marchantiales</taxon>
        <taxon>Marchantiaceae</taxon>
        <taxon>Marchantia</taxon>
    </lineage>
</organism>
<dbReference type="PROSITE" id="PS50088">
    <property type="entry name" value="ANK_REPEAT"/>
    <property type="match status" value="4"/>
</dbReference>
<feature type="region of interest" description="Disordered" evidence="4">
    <location>
        <begin position="176"/>
        <end position="206"/>
    </location>
</feature>
<gene>
    <name evidence="6" type="ORF">AXG93_3114s1040</name>
    <name evidence="5" type="ORF">Mp_7g01770</name>
</gene>
<feature type="repeat" description="ANK" evidence="3">
    <location>
        <begin position="282"/>
        <end position="316"/>
    </location>
</feature>
<evidence type="ECO:0000256" key="4">
    <source>
        <dbReference type="SAM" id="MobiDB-lite"/>
    </source>
</evidence>
<dbReference type="Pfam" id="PF00023">
    <property type="entry name" value="Ank"/>
    <property type="match status" value="1"/>
</dbReference>
<dbReference type="Proteomes" id="UP000077202">
    <property type="component" value="Unassembled WGS sequence"/>
</dbReference>
<dbReference type="EMBL" id="AP019872">
    <property type="protein sequence ID" value="BBN15887.1"/>
    <property type="molecule type" value="Genomic_DNA"/>
</dbReference>
<reference evidence="6 7" key="1">
    <citation type="submission" date="2016-03" db="EMBL/GenBank/DDBJ databases">
        <title>Mechanisms controlling the formation of the plant cell surface in tip-growing cells are functionally conserved among land plants.</title>
        <authorList>
            <person name="Honkanen S."/>
            <person name="Jones V.A."/>
            <person name="Morieri G."/>
            <person name="Champion C."/>
            <person name="Hetherington A.J."/>
            <person name="Kelly S."/>
            <person name="Saint-Marcoux D."/>
            <person name="Proust H."/>
            <person name="Prescott H."/>
            <person name="Dolan L."/>
        </authorList>
    </citation>
    <scope>NUCLEOTIDE SEQUENCE [LARGE SCALE GENOMIC DNA]</scope>
    <source>
        <strain evidence="7">cv. Tak-1 and cv. Tak-2</strain>
        <tissue evidence="6">Whole gametophyte</tissue>
    </source>
</reference>
<dbReference type="Gene3D" id="1.25.40.20">
    <property type="entry name" value="Ankyrin repeat-containing domain"/>
    <property type="match status" value="3"/>
</dbReference>
<dbReference type="PANTHER" id="PTHR24173">
    <property type="entry name" value="ANKYRIN REPEAT CONTAINING"/>
    <property type="match status" value="1"/>
</dbReference>
<dbReference type="InterPro" id="IPR036770">
    <property type="entry name" value="Ankyrin_rpt-contain_sf"/>
</dbReference>
<feature type="repeat" description="ANK" evidence="3">
    <location>
        <begin position="113"/>
        <end position="145"/>
    </location>
</feature>
<dbReference type="SUPFAM" id="SSF48403">
    <property type="entry name" value="Ankyrin repeat"/>
    <property type="match status" value="1"/>
</dbReference>
<dbReference type="SMART" id="SM00248">
    <property type="entry name" value="ANK"/>
    <property type="match status" value="11"/>
</dbReference>
<keyword evidence="1" id="KW-0677">Repeat</keyword>
<reference evidence="5" key="2">
    <citation type="journal article" date="2019" name="Curr. Biol.">
        <title>Chromatin organization in early land plants reveals an ancestral association between H3K27me3, transposons, and constitutive heterochromatin.</title>
        <authorList>
            <person name="Montgomery S.A."/>
            <person name="Tanizawa Y."/>
            <person name="Galik B."/>
            <person name="Wang N."/>
            <person name="Ito T."/>
            <person name="Mochizuki T."/>
            <person name="Akimcheva S."/>
            <person name="Bowman J."/>
            <person name="Cognat V."/>
            <person name="Drouard L."/>
            <person name="Ekker H."/>
            <person name="Houng S."/>
            <person name="Kohchi T."/>
            <person name="Lin S."/>
            <person name="Liu L.D."/>
            <person name="Nakamura Y."/>
            <person name="Valeeva L.R."/>
            <person name="Shakirov E.V."/>
            <person name="Shippen D.E."/>
            <person name="Wei W."/>
            <person name="Yagura M."/>
            <person name="Yamaoka S."/>
            <person name="Yamato K.T."/>
            <person name="Liu C."/>
            <person name="Berger F."/>
        </authorList>
    </citation>
    <scope>NUCLEOTIDE SEQUENCE [LARGE SCALE GENOMIC DNA]</scope>
    <source>
        <strain evidence="5">Tak-1</strain>
    </source>
</reference>
<evidence type="ECO:0000313" key="5">
    <source>
        <dbReference type="EMBL" id="BBN15887.1"/>
    </source>
</evidence>
<reference evidence="8" key="3">
    <citation type="journal article" date="2020" name="Curr. Biol.">
        <title>Chromatin organization in early land plants reveals an ancestral association between H3K27me3, transposons, and constitutive heterochromatin.</title>
        <authorList>
            <person name="Montgomery S.A."/>
            <person name="Tanizawa Y."/>
            <person name="Galik B."/>
            <person name="Wang N."/>
            <person name="Ito T."/>
            <person name="Mochizuki T."/>
            <person name="Akimcheva S."/>
            <person name="Bowman J.L."/>
            <person name="Cognat V."/>
            <person name="Marechal-Drouard L."/>
            <person name="Ekker H."/>
            <person name="Hong S.F."/>
            <person name="Kohchi T."/>
            <person name="Lin S.S."/>
            <person name="Liu L.D."/>
            <person name="Nakamura Y."/>
            <person name="Valeeva L.R."/>
            <person name="Shakirov E.V."/>
            <person name="Shippen D.E."/>
            <person name="Wei W.L."/>
            <person name="Yagura M."/>
            <person name="Yamaoka S."/>
            <person name="Yamato K.T."/>
            <person name="Liu C."/>
            <person name="Berger F."/>
        </authorList>
    </citation>
    <scope>NUCLEOTIDE SEQUENCE [LARGE SCALE GENOMIC DNA]</scope>
    <source>
        <strain evidence="8">Tak-1</strain>
    </source>
</reference>
<evidence type="ECO:0000313" key="7">
    <source>
        <dbReference type="Proteomes" id="UP000077202"/>
    </source>
</evidence>
<dbReference type="PROSITE" id="PS50297">
    <property type="entry name" value="ANK_REP_REGION"/>
    <property type="match status" value="3"/>
</dbReference>
<evidence type="ECO:0000256" key="2">
    <source>
        <dbReference type="ARBA" id="ARBA00023043"/>
    </source>
</evidence>
<evidence type="ECO:0000313" key="8">
    <source>
        <dbReference type="Proteomes" id="UP001162541"/>
    </source>
</evidence>
<keyword evidence="7" id="KW-1185">Reference proteome</keyword>
<proteinExistence type="predicted"/>
<feature type="compositionally biased region" description="Acidic residues" evidence="4">
    <location>
        <begin position="180"/>
        <end position="193"/>
    </location>
</feature>
<evidence type="ECO:0000313" key="6">
    <source>
        <dbReference type="EMBL" id="OAE29262.1"/>
    </source>
</evidence>
<evidence type="ECO:0000256" key="3">
    <source>
        <dbReference type="PROSITE-ProRule" id="PRU00023"/>
    </source>
</evidence>
<feature type="repeat" description="ANK" evidence="3">
    <location>
        <begin position="428"/>
        <end position="461"/>
    </location>
</feature>
<dbReference type="EMBL" id="LVLJ01001478">
    <property type="protein sequence ID" value="OAE29262.1"/>
    <property type="molecule type" value="Genomic_DNA"/>
</dbReference>
<keyword evidence="2 3" id="KW-0040">ANK repeat</keyword>
<feature type="region of interest" description="Disordered" evidence="4">
    <location>
        <begin position="1"/>
        <end position="33"/>
    </location>
</feature>
<dbReference type="Pfam" id="PF12796">
    <property type="entry name" value="Ank_2"/>
    <property type="match status" value="4"/>
</dbReference>
<dbReference type="PANTHER" id="PTHR24173:SF74">
    <property type="entry name" value="ANKYRIN REPEAT DOMAIN-CONTAINING PROTEIN 16"/>
    <property type="match status" value="1"/>
</dbReference>
<feature type="repeat" description="ANK" evidence="3">
    <location>
        <begin position="213"/>
        <end position="245"/>
    </location>
</feature>
<name>A0A176WA16_MARPO</name>
<dbReference type="AlphaFoldDB" id="A0A176WA16"/>